<dbReference type="EMBL" id="CAEZUE010000088">
    <property type="protein sequence ID" value="CAB4595017.1"/>
    <property type="molecule type" value="Genomic_DNA"/>
</dbReference>
<dbReference type="Gene3D" id="3.40.50.300">
    <property type="entry name" value="P-loop containing nucleotide triphosphate hydrolases"/>
    <property type="match status" value="1"/>
</dbReference>
<keyword evidence="1" id="KW-0378">Hydrolase</keyword>
<organism evidence="4">
    <name type="scientific">freshwater metagenome</name>
    <dbReference type="NCBI Taxonomy" id="449393"/>
    <lineage>
        <taxon>unclassified sequences</taxon>
        <taxon>metagenomes</taxon>
        <taxon>ecological metagenomes</taxon>
    </lineage>
</organism>
<dbReference type="GO" id="GO:0006281">
    <property type="term" value="P:DNA repair"/>
    <property type="evidence" value="ECO:0007669"/>
    <property type="project" value="TreeGrafter"/>
</dbReference>
<proteinExistence type="predicted"/>
<dbReference type="InterPro" id="IPR014001">
    <property type="entry name" value="Helicase_ATP-bd"/>
</dbReference>
<dbReference type="InterPro" id="IPR000330">
    <property type="entry name" value="SNF2_N"/>
</dbReference>
<gene>
    <name evidence="4" type="ORF">UFOPK1788_00742</name>
</gene>
<dbReference type="GO" id="GO:0016787">
    <property type="term" value="F:hydrolase activity"/>
    <property type="evidence" value="ECO:0007669"/>
    <property type="project" value="UniProtKB-KW"/>
</dbReference>
<evidence type="ECO:0000259" key="3">
    <source>
        <dbReference type="PROSITE" id="PS51194"/>
    </source>
</evidence>
<feature type="domain" description="Helicase C-terminal" evidence="3">
    <location>
        <begin position="530"/>
        <end position="678"/>
    </location>
</feature>
<dbReference type="GO" id="GO:0005524">
    <property type="term" value="F:ATP binding"/>
    <property type="evidence" value="ECO:0007669"/>
    <property type="project" value="InterPro"/>
</dbReference>
<protein>
    <submittedName>
        <fullName evidence="4">Unannotated protein</fullName>
    </submittedName>
</protein>
<dbReference type="PROSITE" id="PS51194">
    <property type="entry name" value="HELICASE_CTER"/>
    <property type="match status" value="1"/>
</dbReference>
<dbReference type="SMART" id="SM00490">
    <property type="entry name" value="HELICc"/>
    <property type="match status" value="1"/>
</dbReference>
<dbReference type="InterPro" id="IPR027417">
    <property type="entry name" value="P-loop_NTPase"/>
</dbReference>
<dbReference type="Pfam" id="PF00176">
    <property type="entry name" value="SNF2-rel_dom"/>
    <property type="match status" value="1"/>
</dbReference>
<sequence length="702" mass="76902">MAQPGRSGGNARTKRRRPLDEEGIIPILARAVREVENAVNRDGKVNGTNRTKFHAAGLLIREEKQRLDVDKSIPQKEREEINKRLDGLAMIMVKALAKDQSLGTLLDPNAPVSAATQKLRRDMLLASGKELDIDEILIIDDTPDAVTDTSKSVLPPSVRRAELANPFLTPVFVPKAKVTGRLQNWELIDPLFRAFEQGGQAASMELPEAGNLKTPGGMDLMRHQARFVESAKAGHRSYLLADEPGLGKTAQALLAAESTKSFPLLVVVPNVVKRNWEREVDRWIPHRIASVVHGDGDDLDAFADVVIVNYDILERHAGWASRFGFAGMVVDEAHFIKNRESQRSIYVQKIAQAIRERHGNPLMIALTGTPLINEVEDFRMIWKYLGWIDDEKPTPVLMAKLEALGLSPADGGFFPEARQCVIDMGIVRRRKADVAKDIPARRIADIPVELDDEYGRSIRESERALMQRLVERYDRIIAGRGDRPAGIDDDIVRLVANSEVEESKQSDTGDNVFAMVRRIGQAKATLAADYTAQLALNVGKVVFFAKHIDVMDAAEAHFAKAGIATTSIRGDQSAAARTAAIDGFTNDPKIKVIVCSLTAAGVGINLQVASNVVLSELSWTSAEQTQAIDRVHRIGQELPVTAWRILAAQTIDSRIADLIDSKAGLAARALDGQDSDIEQSDSVQAAALMAILTDALAARLND</sequence>
<evidence type="ECO:0000313" key="4">
    <source>
        <dbReference type="EMBL" id="CAB4595017.1"/>
    </source>
</evidence>
<dbReference type="SUPFAM" id="SSF52540">
    <property type="entry name" value="P-loop containing nucleoside triphosphate hydrolases"/>
    <property type="match status" value="2"/>
</dbReference>
<dbReference type="Pfam" id="PF00271">
    <property type="entry name" value="Helicase_C"/>
    <property type="match status" value="1"/>
</dbReference>
<evidence type="ECO:0000256" key="1">
    <source>
        <dbReference type="ARBA" id="ARBA00022801"/>
    </source>
</evidence>
<accession>A0A6J6G1D5</accession>
<reference evidence="4" key="1">
    <citation type="submission" date="2020-05" db="EMBL/GenBank/DDBJ databases">
        <authorList>
            <person name="Chiriac C."/>
            <person name="Salcher M."/>
            <person name="Ghai R."/>
            <person name="Kavagutti S V."/>
        </authorList>
    </citation>
    <scope>NUCLEOTIDE SEQUENCE</scope>
</reference>
<dbReference type="PANTHER" id="PTHR45766">
    <property type="entry name" value="DNA ANNEALING HELICASE AND ENDONUCLEASE ZRANB3 FAMILY MEMBER"/>
    <property type="match status" value="1"/>
</dbReference>
<dbReference type="InterPro" id="IPR049730">
    <property type="entry name" value="SNF2/RAD54-like_C"/>
</dbReference>
<feature type="domain" description="Helicase ATP-binding" evidence="2">
    <location>
        <begin position="229"/>
        <end position="388"/>
    </location>
</feature>
<dbReference type="PROSITE" id="PS51192">
    <property type="entry name" value="HELICASE_ATP_BIND_1"/>
    <property type="match status" value="1"/>
</dbReference>
<dbReference type="Gene3D" id="3.40.50.10810">
    <property type="entry name" value="Tandem AAA-ATPase domain"/>
    <property type="match status" value="1"/>
</dbReference>
<dbReference type="GO" id="GO:0031297">
    <property type="term" value="P:replication fork processing"/>
    <property type="evidence" value="ECO:0007669"/>
    <property type="project" value="TreeGrafter"/>
</dbReference>
<dbReference type="AlphaFoldDB" id="A0A6J6G1D5"/>
<dbReference type="GO" id="GO:0043596">
    <property type="term" value="C:nuclear replication fork"/>
    <property type="evidence" value="ECO:0007669"/>
    <property type="project" value="TreeGrafter"/>
</dbReference>
<evidence type="ECO:0000259" key="2">
    <source>
        <dbReference type="PROSITE" id="PS51192"/>
    </source>
</evidence>
<dbReference type="InterPro" id="IPR001650">
    <property type="entry name" value="Helicase_C-like"/>
</dbReference>
<dbReference type="PANTHER" id="PTHR45766:SF6">
    <property type="entry name" value="SWI_SNF-RELATED MATRIX-ASSOCIATED ACTIN-DEPENDENT REGULATOR OF CHROMATIN SUBFAMILY A-LIKE PROTEIN 1"/>
    <property type="match status" value="1"/>
</dbReference>
<dbReference type="CDD" id="cd18793">
    <property type="entry name" value="SF2_C_SNF"/>
    <property type="match status" value="1"/>
</dbReference>
<name>A0A6J6G1D5_9ZZZZ</name>
<dbReference type="InterPro" id="IPR038718">
    <property type="entry name" value="SNF2-like_sf"/>
</dbReference>
<dbReference type="SMART" id="SM00487">
    <property type="entry name" value="DEXDc"/>
    <property type="match status" value="1"/>
</dbReference>